<dbReference type="FunCoup" id="Q54ES2">
    <property type="interactions" value="640"/>
</dbReference>
<evidence type="ECO:0000313" key="4">
    <source>
        <dbReference type="Proteomes" id="UP000002195"/>
    </source>
</evidence>
<feature type="domain" description="VWFA" evidence="2">
    <location>
        <begin position="264"/>
        <end position="403"/>
    </location>
</feature>
<keyword evidence="1" id="KW-0812">Transmembrane</keyword>
<keyword evidence="1" id="KW-0472">Membrane</keyword>
<dbReference type="EMBL" id="AAFI02000177">
    <property type="protein sequence ID" value="EAL61813.1"/>
    <property type="molecule type" value="Genomic_DNA"/>
</dbReference>
<dbReference type="AlphaFoldDB" id="Q54ES2"/>
<dbReference type="Proteomes" id="UP000002195">
    <property type="component" value="Unassembled WGS sequence"/>
</dbReference>
<evidence type="ECO:0000256" key="1">
    <source>
        <dbReference type="SAM" id="Phobius"/>
    </source>
</evidence>
<reference evidence="3 4" key="1">
    <citation type="journal article" date="2005" name="Nature">
        <title>The genome of the social amoeba Dictyostelium discoideum.</title>
        <authorList>
            <consortium name="The Dictyostelium discoideum Sequencing Consortium"/>
            <person name="Eichinger L."/>
            <person name="Pachebat J.A."/>
            <person name="Glockner G."/>
            <person name="Rajandream M.A."/>
            <person name="Sucgang R."/>
            <person name="Berriman M."/>
            <person name="Song J."/>
            <person name="Olsen R."/>
            <person name="Szafranski K."/>
            <person name="Xu Q."/>
            <person name="Tunggal B."/>
            <person name="Kummerfeld S."/>
            <person name="Madera M."/>
            <person name="Konfortov B.A."/>
            <person name="Rivero F."/>
            <person name="Bankier A.T."/>
            <person name="Lehmann R."/>
            <person name="Hamlin N."/>
            <person name="Davies R."/>
            <person name="Gaudet P."/>
            <person name="Fey P."/>
            <person name="Pilcher K."/>
            <person name="Chen G."/>
            <person name="Saunders D."/>
            <person name="Sodergren E."/>
            <person name="Davis P."/>
            <person name="Kerhornou A."/>
            <person name="Nie X."/>
            <person name="Hall N."/>
            <person name="Anjard C."/>
            <person name="Hemphill L."/>
            <person name="Bason N."/>
            <person name="Farbrother P."/>
            <person name="Desany B."/>
            <person name="Just E."/>
            <person name="Morio T."/>
            <person name="Rost R."/>
            <person name="Churcher C."/>
            <person name="Cooper J."/>
            <person name="Haydock S."/>
            <person name="van Driessche N."/>
            <person name="Cronin A."/>
            <person name="Goodhead I."/>
            <person name="Muzny D."/>
            <person name="Mourier T."/>
            <person name="Pain A."/>
            <person name="Lu M."/>
            <person name="Harper D."/>
            <person name="Lindsay R."/>
            <person name="Hauser H."/>
            <person name="James K."/>
            <person name="Quiles M."/>
            <person name="Madan Babu M."/>
            <person name="Saito T."/>
            <person name="Buchrieser C."/>
            <person name="Wardroper A."/>
            <person name="Felder M."/>
            <person name="Thangavelu M."/>
            <person name="Johnson D."/>
            <person name="Knights A."/>
            <person name="Loulseged H."/>
            <person name="Mungall K."/>
            <person name="Oliver K."/>
            <person name="Price C."/>
            <person name="Quail M.A."/>
            <person name="Urushihara H."/>
            <person name="Hernandez J."/>
            <person name="Rabbinowitsch E."/>
            <person name="Steffen D."/>
            <person name="Sanders M."/>
            <person name="Ma J."/>
            <person name="Kohara Y."/>
            <person name="Sharp S."/>
            <person name="Simmonds M."/>
            <person name="Spiegler S."/>
            <person name="Tivey A."/>
            <person name="Sugano S."/>
            <person name="White B."/>
            <person name="Walker D."/>
            <person name="Woodward J."/>
            <person name="Winckler T."/>
            <person name="Tanaka Y."/>
            <person name="Shaulsky G."/>
            <person name="Schleicher M."/>
            <person name="Weinstock G."/>
            <person name="Rosenthal A."/>
            <person name="Cox E.C."/>
            <person name="Chisholm R.L."/>
            <person name="Gibbs R."/>
            <person name="Loomis W.F."/>
            <person name="Platzer M."/>
            <person name="Kay R.R."/>
            <person name="Williams J."/>
            <person name="Dear P.H."/>
            <person name="Noegel A.A."/>
            <person name="Barrell B."/>
            <person name="Kuspa A."/>
        </authorList>
    </citation>
    <scope>NUCLEOTIDE SEQUENCE [LARGE SCALE GENOMIC DNA]</scope>
    <source>
        <strain evidence="3 4">AX4</strain>
    </source>
</reference>
<evidence type="ECO:0000259" key="2">
    <source>
        <dbReference type="Pfam" id="PF13768"/>
    </source>
</evidence>
<dbReference type="KEGG" id="ddi:DDB_G0291658"/>
<name>Q54ES2_DICDI</name>
<dbReference type="HOGENOM" id="CLU_673418_0_0_1"/>
<feature type="transmembrane region" description="Helical" evidence="1">
    <location>
        <begin position="39"/>
        <end position="65"/>
    </location>
</feature>
<proteinExistence type="predicted"/>
<dbReference type="dictyBase" id="DDB_G0291658"/>
<dbReference type="Gene3D" id="3.40.50.410">
    <property type="entry name" value="von Willebrand factor, type A domain"/>
    <property type="match status" value="1"/>
</dbReference>
<comment type="caution">
    <text evidence="3">The sequence shown here is derived from an EMBL/GenBank/DDBJ whole genome shotgun (WGS) entry which is preliminary data.</text>
</comment>
<dbReference type="PaxDb" id="44689-DDB0238627"/>
<dbReference type="InterPro" id="IPR036465">
    <property type="entry name" value="vWFA_dom_sf"/>
</dbReference>
<keyword evidence="4" id="KW-1185">Reference proteome</keyword>
<gene>
    <name evidence="3" type="ORF">DDB_G0291658</name>
</gene>
<dbReference type="VEuPathDB" id="AmoebaDB:DDB_G0291658"/>
<accession>Q54ES2</accession>
<protein>
    <recommendedName>
        <fullName evidence="2">VWFA domain-containing protein</fullName>
    </recommendedName>
</protein>
<dbReference type="SMR" id="Q54ES2"/>
<sequence length="409" mass="46348">MSDKFILYTQLKNYFEYLCGGGLKLQDFLDKENRDLDDIVNCFILILGLTLASICVFNFHNYLYWPANKLPSFTVGPYHPSVFATLKNKNSLQKHKSDICKNGRFYFSFLEDGSYDAEFFIESGHSTKLKLKKIKIVKQGDKFTPDFIDLSSLVDISFRTFDKPISNSIVKGTIEMQNNGSKVSFTWTTDDNGTYSTLLPECKFSINVEGIVDGRPVKMNEVIDILTSDVINNLEELKYIKPRSFEISQKCTNYNIKSKSEKSVLLIDVSRSMTGAQLDIAKNNSKKFIAESDKFAIGAWSYSIKFFSDSWGTSSKISAANSWIDGLCSDGHTEIKQAIEEAITKFKDADEFWILCDGDTDAFPDLQSWSNFYSNNSKYIINFVGIGGLSDERMKSMVQISRGKFIKVS</sequence>
<dbReference type="Pfam" id="PF13768">
    <property type="entry name" value="VWA_3"/>
    <property type="match status" value="1"/>
</dbReference>
<organism evidence="3 4">
    <name type="scientific">Dictyostelium discoideum</name>
    <name type="common">Social amoeba</name>
    <dbReference type="NCBI Taxonomy" id="44689"/>
    <lineage>
        <taxon>Eukaryota</taxon>
        <taxon>Amoebozoa</taxon>
        <taxon>Evosea</taxon>
        <taxon>Eumycetozoa</taxon>
        <taxon>Dictyostelia</taxon>
        <taxon>Dictyosteliales</taxon>
        <taxon>Dictyosteliaceae</taxon>
        <taxon>Dictyostelium</taxon>
    </lineage>
</organism>
<dbReference type="InterPro" id="IPR002035">
    <property type="entry name" value="VWF_A"/>
</dbReference>
<dbReference type="GeneID" id="8628114"/>
<keyword evidence="1" id="KW-1133">Transmembrane helix</keyword>
<dbReference type="InParanoid" id="Q54ES2"/>
<evidence type="ECO:0000313" key="3">
    <source>
        <dbReference type="EMBL" id="EAL61813.1"/>
    </source>
</evidence>
<dbReference type="OMA" id="CINESYN"/>
<dbReference type="RefSeq" id="XP_635168.1">
    <property type="nucleotide sequence ID" value="XM_630076.1"/>
</dbReference>
<dbReference type="SUPFAM" id="SSF53300">
    <property type="entry name" value="vWA-like"/>
    <property type="match status" value="1"/>
</dbReference>
<dbReference type="eggNOG" id="ENOG502RHFK">
    <property type="taxonomic scope" value="Eukaryota"/>
</dbReference>